<dbReference type="InterPro" id="IPR016024">
    <property type="entry name" value="ARM-type_fold"/>
</dbReference>
<dbReference type="PANTHER" id="PTHR15599">
    <property type="entry name" value="RTDR1"/>
    <property type="match status" value="1"/>
</dbReference>
<protein>
    <submittedName>
        <fullName evidence="1">Rhabdoid tumor deletion region protein 1</fullName>
    </submittedName>
</protein>
<dbReference type="Proteomes" id="UP000296049">
    <property type="component" value="Unassembled WGS sequence"/>
</dbReference>
<gene>
    <name evidence="1" type="ORF">Anapl_02200</name>
</gene>
<dbReference type="InterPro" id="IPR042856">
    <property type="entry name" value="RSP14"/>
</dbReference>
<organism evidence="1 2">
    <name type="scientific">Anas platyrhynchos</name>
    <name type="common">Mallard</name>
    <name type="synonym">Anas boschas</name>
    <dbReference type="NCBI Taxonomy" id="8839"/>
    <lineage>
        <taxon>Eukaryota</taxon>
        <taxon>Metazoa</taxon>
        <taxon>Chordata</taxon>
        <taxon>Craniata</taxon>
        <taxon>Vertebrata</taxon>
        <taxon>Euteleostomi</taxon>
        <taxon>Archelosauria</taxon>
        <taxon>Archosauria</taxon>
        <taxon>Dinosauria</taxon>
        <taxon>Saurischia</taxon>
        <taxon>Theropoda</taxon>
        <taxon>Coelurosauria</taxon>
        <taxon>Aves</taxon>
        <taxon>Neognathae</taxon>
        <taxon>Galloanserae</taxon>
        <taxon>Anseriformes</taxon>
        <taxon>Anatidae</taxon>
        <taxon>Anatinae</taxon>
        <taxon>Anas</taxon>
    </lineage>
</organism>
<dbReference type="SUPFAM" id="SSF48371">
    <property type="entry name" value="ARM repeat"/>
    <property type="match status" value="1"/>
</dbReference>
<dbReference type="EMBL" id="KB744033">
    <property type="protein sequence ID" value="EOA96302.1"/>
    <property type="molecule type" value="Genomic_DNA"/>
</dbReference>
<dbReference type="Pfam" id="PF13646">
    <property type="entry name" value="HEAT_2"/>
    <property type="match status" value="1"/>
</dbReference>
<dbReference type="PANTHER" id="PTHR15599:SF1">
    <property type="entry name" value="RADIAL SPOKE HEAD 14 HOMOLOG"/>
    <property type="match status" value="1"/>
</dbReference>
<dbReference type="Gene3D" id="1.25.10.10">
    <property type="entry name" value="Leucine-rich Repeat Variant"/>
    <property type="match status" value="2"/>
</dbReference>
<keyword evidence="2" id="KW-1185">Reference proteome</keyword>
<dbReference type="InterPro" id="IPR011989">
    <property type="entry name" value="ARM-like"/>
</dbReference>
<feature type="non-terminal residue" evidence="1">
    <location>
        <position position="374"/>
    </location>
</feature>
<evidence type="ECO:0000313" key="1">
    <source>
        <dbReference type="EMBL" id="EOA96302.1"/>
    </source>
</evidence>
<name>R0L7N7_ANAPL</name>
<reference evidence="2" key="1">
    <citation type="journal article" date="2013" name="Nat. Genet.">
        <title>The duck genome and transcriptome provide insight into an avian influenza virus reservoir species.</title>
        <authorList>
            <person name="Huang Y."/>
            <person name="Li Y."/>
            <person name="Burt D.W."/>
            <person name="Chen H."/>
            <person name="Zhang Y."/>
            <person name="Qian W."/>
            <person name="Kim H."/>
            <person name="Gan S."/>
            <person name="Zhao Y."/>
            <person name="Li J."/>
            <person name="Yi K."/>
            <person name="Feng H."/>
            <person name="Zhu P."/>
            <person name="Li B."/>
            <person name="Liu Q."/>
            <person name="Fairley S."/>
            <person name="Magor K.E."/>
            <person name="Du Z."/>
            <person name="Hu X."/>
            <person name="Goodman L."/>
            <person name="Tafer H."/>
            <person name="Vignal A."/>
            <person name="Lee T."/>
            <person name="Kim K.W."/>
            <person name="Sheng Z."/>
            <person name="An Y."/>
            <person name="Searle S."/>
            <person name="Herrero J."/>
            <person name="Groenen M.A."/>
            <person name="Crooijmans R.P."/>
            <person name="Faraut T."/>
            <person name="Cai Q."/>
            <person name="Webster R.G."/>
            <person name="Aldridge J.R."/>
            <person name="Warren W.C."/>
            <person name="Bartschat S."/>
            <person name="Kehr S."/>
            <person name="Marz M."/>
            <person name="Stadler P.F."/>
            <person name="Smith J."/>
            <person name="Kraus R.H."/>
            <person name="Zhao Y."/>
            <person name="Ren L."/>
            <person name="Fei J."/>
            <person name="Morisson M."/>
            <person name="Kaiser P."/>
            <person name="Griffin D.K."/>
            <person name="Rao M."/>
            <person name="Pitel F."/>
            <person name="Wang J."/>
            <person name="Li N."/>
        </authorList>
    </citation>
    <scope>NUCLEOTIDE SEQUENCE [LARGE SCALE GENOMIC DNA]</scope>
</reference>
<proteinExistence type="predicted"/>
<accession>R0L7N7</accession>
<evidence type="ECO:0000313" key="2">
    <source>
        <dbReference type="Proteomes" id="UP000296049"/>
    </source>
</evidence>
<dbReference type="AlphaFoldDB" id="R0L7N7"/>
<sequence length="374" mass="41274">MASTRISAQLPPDIDPTKAPIAFGRRALPKLNEEIQSPELLTQQRALMALCDLVHDPEKVYQAIQIGFVENLKNLLLHHDSTVRQKTTEILCIMAMHNVGRQGLIQKGVIPALAELMDDPVDICRKNTHQVFEMMAKLHEVISTQLHTENYCCNPLKTVDPFFAFRSLSTHIHHFERAADILHAGLIPLLMFKLKSELDEIQELILDTLSNCLRVEASEALSSGAITILKEKLTHSSVTIRSKAAQVLLEIGTHPEGKIVVGEVIPVLVSLLEDTDPEVQASATGALMFATIKPQGRFSALGAEAIPPLLKLVAGETSKARLSAIKTLTMLAELPEGCRKLLDHTDTFQQCLNDPCEAVRRAAEIAIRVIKRKP</sequence>